<dbReference type="Proteomes" id="UP000248966">
    <property type="component" value="Unassembled WGS sequence"/>
</dbReference>
<proteinExistence type="inferred from homology"/>
<keyword evidence="3 11" id="KW-0633">Potassium transport</keyword>
<feature type="region of interest" description="Disordered" evidence="12">
    <location>
        <begin position="319"/>
        <end position="338"/>
    </location>
</feature>
<evidence type="ECO:0000256" key="1">
    <source>
        <dbReference type="ARBA" id="ARBA00022448"/>
    </source>
</evidence>
<keyword evidence="7 11" id="KW-0630">Potassium</keyword>
<accession>A0A328NB48</accession>
<evidence type="ECO:0000313" key="13">
    <source>
        <dbReference type="EMBL" id="RAO06954.1"/>
    </source>
</evidence>
<keyword evidence="6 11" id="KW-0067">ATP-binding</keyword>
<evidence type="ECO:0000256" key="7">
    <source>
        <dbReference type="ARBA" id="ARBA00022958"/>
    </source>
</evidence>
<keyword evidence="8 11" id="KW-1133">Transmembrane helix</keyword>
<evidence type="ECO:0000256" key="10">
    <source>
        <dbReference type="ARBA" id="ARBA00023136"/>
    </source>
</evidence>
<keyword evidence="5 11" id="KW-0547">Nucleotide-binding</keyword>
<keyword evidence="2 11" id="KW-1003">Cell membrane</keyword>
<keyword evidence="9 11" id="KW-0406">Ion transport</keyword>
<gene>
    <name evidence="11" type="primary">kdpC</name>
    <name evidence="13" type="ORF">LAH08_00218</name>
</gene>
<evidence type="ECO:0000256" key="12">
    <source>
        <dbReference type="SAM" id="MobiDB-lite"/>
    </source>
</evidence>
<dbReference type="Pfam" id="PF02669">
    <property type="entry name" value="KdpC"/>
    <property type="match status" value="2"/>
</dbReference>
<evidence type="ECO:0000256" key="9">
    <source>
        <dbReference type="ARBA" id="ARBA00023065"/>
    </source>
</evidence>
<evidence type="ECO:0000256" key="3">
    <source>
        <dbReference type="ARBA" id="ARBA00022538"/>
    </source>
</evidence>
<dbReference type="GO" id="GO:0005886">
    <property type="term" value="C:plasma membrane"/>
    <property type="evidence" value="ECO:0007669"/>
    <property type="project" value="UniProtKB-SubCell"/>
</dbReference>
<dbReference type="PANTHER" id="PTHR30042">
    <property type="entry name" value="POTASSIUM-TRANSPORTING ATPASE C CHAIN"/>
    <property type="match status" value="1"/>
</dbReference>
<comment type="similarity">
    <text evidence="11">Belongs to the KdpC family.</text>
</comment>
<comment type="caution">
    <text evidence="13">The sequence shown here is derived from an EMBL/GenBank/DDBJ whole genome shotgun (WGS) entry which is preliminary data.</text>
</comment>
<sequence length="338" mass="34877">MRLPTWIAQHLAALRAVLVFTVLLGLVYPLALVAVGQLPGLNHKTDGSLISSGGTTVGSALIGQSFTDADGNPVARYFQSRPSAAGDGYDPTATSASNLGPESVVDTIATDPEESSESLLTQVCGRSKSVGEFNGVDGRRPYCTDDGVGAVLAVFRADGLTGPVTRVVSVNQAAPATPFVSEYQGVTVEPAQPGEDYVAAGGVVTSIRGDAPADAAVPADAVTASASGLDPQISPAYAELQVNRVARERGADPAAVRKLVEEHTDGRGLGFLGAPGVNVLELNLALDKQFAARRSEQGGWSPCHAENCASIWGPPPASARRTPCWRRPSGGPRAAPTW</sequence>
<organism evidence="13 14">
    <name type="scientific">Micromonospora noduli</name>
    <dbReference type="NCBI Taxonomy" id="709876"/>
    <lineage>
        <taxon>Bacteria</taxon>
        <taxon>Bacillati</taxon>
        <taxon>Actinomycetota</taxon>
        <taxon>Actinomycetes</taxon>
        <taxon>Micromonosporales</taxon>
        <taxon>Micromonosporaceae</taxon>
        <taxon>Micromonospora</taxon>
    </lineage>
</organism>
<evidence type="ECO:0000256" key="8">
    <source>
        <dbReference type="ARBA" id="ARBA00022989"/>
    </source>
</evidence>
<protein>
    <recommendedName>
        <fullName evidence="11">Potassium-transporting ATPase KdpC subunit</fullName>
    </recommendedName>
    <alternativeName>
        <fullName evidence="11">ATP phosphohydrolase [potassium-transporting] C chain</fullName>
    </alternativeName>
    <alternativeName>
        <fullName evidence="11">Potassium-binding and translocating subunit C</fullName>
    </alternativeName>
    <alternativeName>
        <fullName evidence="11">Potassium-translocating ATPase C chain</fullName>
    </alternativeName>
</protein>
<comment type="subunit">
    <text evidence="11">The system is composed of three essential subunits: KdpA, KdpB and KdpC.</text>
</comment>
<dbReference type="PANTHER" id="PTHR30042:SF2">
    <property type="entry name" value="POTASSIUM-TRANSPORTING ATPASE KDPC SUBUNIT"/>
    <property type="match status" value="1"/>
</dbReference>
<evidence type="ECO:0000256" key="11">
    <source>
        <dbReference type="HAMAP-Rule" id="MF_00276"/>
    </source>
</evidence>
<keyword evidence="1 11" id="KW-0813">Transport</keyword>
<name>A0A328NB48_9ACTN</name>
<dbReference type="HAMAP" id="MF_00276">
    <property type="entry name" value="KdpC"/>
    <property type="match status" value="1"/>
</dbReference>
<dbReference type="EMBL" id="PYAA01000001">
    <property type="protein sequence ID" value="RAO06954.1"/>
    <property type="molecule type" value="Genomic_DNA"/>
</dbReference>
<dbReference type="InterPro" id="IPR003820">
    <property type="entry name" value="KdpC"/>
</dbReference>
<dbReference type="AlphaFoldDB" id="A0A328NB48"/>
<comment type="subcellular location">
    <subcellularLocation>
        <location evidence="11">Cell membrane</location>
        <topology evidence="11">Single-pass membrane protein</topology>
    </subcellularLocation>
</comment>
<evidence type="ECO:0000256" key="4">
    <source>
        <dbReference type="ARBA" id="ARBA00022692"/>
    </source>
</evidence>
<evidence type="ECO:0000256" key="2">
    <source>
        <dbReference type="ARBA" id="ARBA00022475"/>
    </source>
</evidence>
<evidence type="ECO:0000256" key="5">
    <source>
        <dbReference type="ARBA" id="ARBA00022741"/>
    </source>
</evidence>
<dbReference type="GO" id="GO:0005524">
    <property type="term" value="F:ATP binding"/>
    <property type="evidence" value="ECO:0007669"/>
    <property type="project" value="UniProtKB-UniRule"/>
</dbReference>
<feature type="transmembrane region" description="Helical" evidence="11">
    <location>
        <begin position="12"/>
        <end position="35"/>
    </location>
</feature>
<keyword evidence="4 11" id="KW-0812">Transmembrane</keyword>
<comment type="function">
    <text evidence="11">Part of the high-affinity ATP-driven potassium transport (or Kdp) system, which catalyzes the hydrolysis of ATP coupled with the electrogenic transport of potassium into the cytoplasm. This subunit acts as a catalytic chaperone that increases the ATP-binding affinity of the ATP-hydrolyzing subunit KdpB by the formation of a transient KdpB/KdpC/ATP ternary complex.</text>
</comment>
<reference evidence="13 14" key="1">
    <citation type="submission" date="2018-03" db="EMBL/GenBank/DDBJ databases">
        <title>Defining the species Micromonospora saelicesensis and Micromonospora noduli under the framework of genomics.</title>
        <authorList>
            <person name="Riesco R."/>
            <person name="Trujillo M.E."/>
        </authorList>
    </citation>
    <scope>NUCLEOTIDE SEQUENCE [LARGE SCALE GENOMIC DNA]</scope>
    <source>
        <strain evidence="13 14">LAH08</strain>
    </source>
</reference>
<keyword evidence="10 11" id="KW-0472">Membrane</keyword>
<evidence type="ECO:0000256" key="6">
    <source>
        <dbReference type="ARBA" id="ARBA00022840"/>
    </source>
</evidence>
<evidence type="ECO:0000313" key="14">
    <source>
        <dbReference type="Proteomes" id="UP000248966"/>
    </source>
</evidence>
<dbReference type="GO" id="GO:0008556">
    <property type="term" value="F:P-type potassium transmembrane transporter activity"/>
    <property type="evidence" value="ECO:0007669"/>
    <property type="project" value="InterPro"/>
</dbReference>